<dbReference type="Proteomes" id="UP000823749">
    <property type="component" value="Chromosome 6"/>
</dbReference>
<keyword evidence="4" id="KW-1185">Reference proteome</keyword>
<proteinExistence type="inferred from homology"/>
<sequence length="309" mass="34274">MMTYLALLNRRIKLDGHNYLSWAPAVKIYLRGQRQISRILHLHKGRMPNITDYPPSKGDPTLPDWESIHYFVIVPFLFHFFSPSLEYWAFELLVLLAGLMPQSEISTLLLAMCVNTEAIAYMVIYGLSMAASTRVSNELGAGNPDKAKHAMVVTLMLSLVLTLSVVLALAFGHTIWAGFFSDSITTIRKYASLSHFVIISIILESITGVLSGVARGCGWQNFAVFINLGTLYCIGMPISIFLGFKHKLYTMGLWLRLICGLSCQAVGFLLLILRSKWTPMEFTEGASPKSHCSSIKTANPLSDLASLSC</sequence>
<keyword evidence="2" id="KW-1133">Transmembrane helix</keyword>
<feature type="transmembrane region" description="Helical" evidence="2">
    <location>
        <begin position="151"/>
        <end position="178"/>
    </location>
</feature>
<feature type="transmembrane region" description="Helical" evidence="2">
    <location>
        <begin position="108"/>
        <end position="131"/>
    </location>
</feature>
<evidence type="ECO:0000256" key="1">
    <source>
        <dbReference type="ARBA" id="ARBA00010199"/>
    </source>
</evidence>
<dbReference type="InterPro" id="IPR002528">
    <property type="entry name" value="MATE_fam"/>
</dbReference>
<dbReference type="PANTHER" id="PTHR11206">
    <property type="entry name" value="MULTIDRUG RESISTANCE PROTEIN"/>
    <property type="match status" value="1"/>
</dbReference>
<feature type="transmembrane region" description="Helical" evidence="2">
    <location>
        <begin position="253"/>
        <end position="273"/>
    </location>
</feature>
<protein>
    <submittedName>
        <fullName evidence="3">Uncharacterized protein</fullName>
    </submittedName>
</protein>
<keyword evidence="2" id="KW-0472">Membrane</keyword>
<reference evidence="3 4" key="1">
    <citation type="submission" date="2020-08" db="EMBL/GenBank/DDBJ databases">
        <title>Plant Genome Project.</title>
        <authorList>
            <person name="Zhang R.-G."/>
        </authorList>
    </citation>
    <scope>NUCLEOTIDE SEQUENCE [LARGE SCALE GENOMIC DNA]</scope>
    <source>
        <strain evidence="3">WSP0</strain>
        <tissue evidence="3">Leaf</tissue>
    </source>
</reference>
<evidence type="ECO:0000313" key="4">
    <source>
        <dbReference type="Proteomes" id="UP000823749"/>
    </source>
</evidence>
<accession>A0AAV6K1A9</accession>
<keyword evidence="2" id="KW-0812">Transmembrane</keyword>
<dbReference type="Pfam" id="PF01554">
    <property type="entry name" value="MatE"/>
    <property type="match status" value="1"/>
</dbReference>
<dbReference type="GO" id="GO:0042910">
    <property type="term" value="F:xenobiotic transmembrane transporter activity"/>
    <property type="evidence" value="ECO:0007669"/>
    <property type="project" value="InterPro"/>
</dbReference>
<gene>
    <name evidence="3" type="ORF">RHGRI_018404</name>
</gene>
<feature type="transmembrane region" description="Helical" evidence="2">
    <location>
        <begin position="190"/>
        <end position="210"/>
    </location>
</feature>
<dbReference type="GO" id="GO:0015297">
    <property type="term" value="F:antiporter activity"/>
    <property type="evidence" value="ECO:0007669"/>
    <property type="project" value="InterPro"/>
</dbReference>
<organism evidence="3 4">
    <name type="scientific">Rhododendron griersonianum</name>
    <dbReference type="NCBI Taxonomy" id="479676"/>
    <lineage>
        <taxon>Eukaryota</taxon>
        <taxon>Viridiplantae</taxon>
        <taxon>Streptophyta</taxon>
        <taxon>Embryophyta</taxon>
        <taxon>Tracheophyta</taxon>
        <taxon>Spermatophyta</taxon>
        <taxon>Magnoliopsida</taxon>
        <taxon>eudicotyledons</taxon>
        <taxon>Gunneridae</taxon>
        <taxon>Pentapetalae</taxon>
        <taxon>asterids</taxon>
        <taxon>Ericales</taxon>
        <taxon>Ericaceae</taxon>
        <taxon>Ericoideae</taxon>
        <taxon>Rhodoreae</taxon>
        <taxon>Rhododendron</taxon>
    </lineage>
</organism>
<feature type="transmembrane region" description="Helical" evidence="2">
    <location>
        <begin position="222"/>
        <end position="244"/>
    </location>
</feature>
<name>A0AAV6K1A9_9ERIC</name>
<dbReference type="GO" id="GO:0016020">
    <property type="term" value="C:membrane"/>
    <property type="evidence" value="ECO:0007669"/>
    <property type="project" value="InterPro"/>
</dbReference>
<evidence type="ECO:0000313" key="3">
    <source>
        <dbReference type="EMBL" id="KAG5546210.1"/>
    </source>
</evidence>
<dbReference type="EMBL" id="JACTNZ010000006">
    <property type="protein sequence ID" value="KAG5546210.1"/>
    <property type="molecule type" value="Genomic_DNA"/>
</dbReference>
<dbReference type="AlphaFoldDB" id="A0AAV6K1A9"/>
<comment type="similarity">
    <text evidence="1">Belongs to the multi antimicrobial extrusion (MATE) (TC 2.A.66.1) family.</text>
</comment>
<comment type="caution">
    <text evidence="3">The sequence shown here is derived from an EMBL/GenBank/DDBJ whole genome shotgun (WGS) entry which is preliminary data.</text>
</comment>
<evidence type="ECO:0000256" key="2">
    <source>
        <dbReference type="SAM" id="Phobius"/>
    </source>
</evidence>
<feature type="transmembrane region" description="Helical" evidence="2">
    <location>
        <begin position="68"/>
        <end position="96"/>
    </location>
</feature>